<dbReference type="EMBL" id="NPEY01000007">
    <property type="protein sequence ID" value="OZT74119.1"/>
    <property type="molecule type" value="Genomic_DNA"/>
</dbReference>
<dbReference type="SUPFAM" id="SSF53474">
    <property type="entry name" value="alpha/beta-Hydrolases"/>
    <property type="match status" value="1"/>
</dbReference>
<keyword evidence="2" id="KW-1185">Reference proteome</keyword>
<organism evidence="1 2">
    <name type="scientific">Vreelandella boliviensis LC1</name>
    <dbReference type="NCBI Taxonomy" id="1072583"/>
    <lineage>
        <taxon>Bacteria</taxon>
        <taxon>Pseudomonadati</taxon>
        <taxon>Pseudomonadota</taxon>
        <taxon>Gammaproteobacteria</taxon>
        <taxon>Oceanospirillales</taxon>
        <taxon>Halomonadaceae</taxon>
        <taxon>Vreelandella</taxon>
    </lineage>
</organism>
<evidence type="ECO:0000313" key="2">
    <source>
        <dbReference type="Proteomes" id="UP000216538"/>
    </source>
</evidence>
<dbReference type="GO" id="GO:0016787">
    <property type="term" value="F:hydrolase activity"/>
    <property type="evidence" value="ECO:0007669"/>
    <property type="project" value="UniProtKB-KW"/>
</dbReference>
<dbReference type="RefSeq" id="WP_040481528.1">
    <property type="nucleotide sequence ID" value="NZ_JH393260.1"/>
</dbReference>
<dbReference type="InterPro" id="IPR029058">
    <property type="entry name" value="AB_hydrolase_fold"/>
</dbReference>
<proteinExistence type="predicted"/>
<reference evidence="1 2" key="1">
    <citation type="submission" date="2017-07" db="EMBL/GenBank/DDBJ databases">
        <title>Shotgun whole genome sequences of three halophilic bacterial isolates.</title>
        <authorList>
            <person name="Pozzo T."/>
            <person name="Higdon S.M."/>
            <person name="Quillaguaman J."/>
        </authorList>
    </citation>
    <scope>NUCLEOTIDE SEQUENCE [LARGE SCALE GENOMIC DNA]</scope>
    <source>
        <strain evidence="1 2">LC1</strain>
    </source>
</reference>
<accession>A0ABX4G8L9</accession>
<comment type="caution">
    <text evidence="1">The sequence shown here is derived from an EMBL/GenBank/DDBJ whole genome shotgun (WGS) entry which is preliminary data.</text>
</comment>
<evidence type="ECO:0000313" key="1">
    <source>
        <dbReference type="EMBL" id="OZT74119.1"/>
    </source>
</evidence>
<gene>
    <name evidence="1" type="ORF">CE457_11715</name>
</gene>
<name>A0ABX4G8L9_9GAMM</name>
<dbReference type="Proteomes" id="UP000216538">
    <property type="component" value="Unassembled WGS sequence"/>
</dbReference>
<sequence length="613" mass="67299">MTETLSPPRLQPSRTSLSGVTMPAHCSVGVTVLIVHRDTLGRYLPEGTSVSLKDSAGKTISATIDAEGVSRHEGAAPNKVAWQLADAHGLHLVAVDDEPLDPCRTAAAPPEVDIAIDETTIQATYLPPPISLNLRDEVTSSESDLLSDEQLEQLRLAGNNATLFLHGYNVPLGQYGVFAAWDKRTDISAEPLLITAHTASNATILQGINTGEHASAEYREEHDNGNGAHSWFVHMEYQLNRAAGMTEEDWRPYTRMVGVAWFGDTGSVDFFQAELNAMAAGRRLVALLEQLDEADIAINIISHSLGARVVLTALNILGEQDRHQWVDNIYLWEPAVADNALVNDASQDSHPLGMGVFPDAHKAVRKVVVLHSEEDGILGPPPENARSFWQQVAEITSPALRGTRWVQEILGADDWVDELIGSAGGAYGKKWWVFPAGLSTPFIRYYTDKAPADTVRPPVPQPIPVGPDPYGKERAAQAWQEFREMAIEEAREALASANPLPTYDLLAPLAHHAVVSEERAVAYIDTLQWLVGRNWRAGKAPRPALGSVGFGEVSKENRFVESKLTSKAYDFVDQTLWLFDHSGMKIPSDEVFEKSYQEGIVDRIKEASRFGRY</sequence>
<protein>
    <submittedName>
        <fullName evidence="1">Alpha/beta hydrolase</fullName>
    </submittedName>
</protein>
<keyword evidence="1" id="KW-0378">Hydrolase</keyword>